<accession>A0ABN8M3M1</accession>
<feature type="compositionally biased region" description="Basic and acidic residues" evidence="7">
    <location>
        <begin position="254"/>
        <end position="273"/>
    </location>
</feature>
<dbReference type="PROSITE" id="PS50809">
    <property type="entry name" value="DM_2"/>
    <property type="match status" value="1"/>
</dbReference>
<reference evidence="9 10" key="1">
    <citation type="submission" date="2022-05" db="EMBL/GenBank/DDBJ databases">
        <authorList>
            <consortium name="Genoscope - CEA"/>
            <person name="William W."/>
        </authorList>
    </citation>
    <scope>NUCLEOTIDE SEQUENCE [LARGE SCALE GENOMIC DNA]</scope>
</reference>
<protein>
    <recommendedName>
        <fullName evidence="8">DM domain-containing protein</fullName>
    </recommendedName>
</protein>
<evidence type="ECO:0000256" key="1">
    <source>
        <dbReference type="ARBA" id="ARBA00006834"/>
    </source>
</evidence>
<evidence type="ECO:0000256" key="4">
    <source>
        <dbReference type="ARBA" id="ARBA00023125"/>
    </source>
</evidence>
<comment type="caution">
    <text evidence="9">The sequence shown here is derived from an EMBL/GenBank/DDBJ whole genome shotgun (WGS) entry which is preliminary data.</text>
</comment>
<keyword evidence="2 6" id="KW-0479">Metal-binding</keyword>
<feature type="domain" description="DM" evidence="8">
    <location>
        <begin position="82"/>
        <end position="129"/>
    </location>
</feature>
<dbReference type="SMART" id="SM00301">
    <property type="entry name" value="DM"/>
    <property type="match status" value="1"/>
</dbReference>
<keyword evidence="5 6" id="KW-0539">Nucleus</keyword>
<comment type="similarity">
    <text evidence="1">Belongs to the DMRT family.</text>
</comment>
<comment type="subcellular location">
    <subcellularLocation>
        <location evidence="6">Nucleus</location>
    </subcellularLocation>
</comment>
<dbReference type="InterPro" id="IPR036407">
    <property type="entry name" value="DM_DNA-bd_sf"/>
</dbReference>
<dbReference type="CDD" id="cd14370">
    <property type="entry name" value="CUE_DMA"/>
    <property type="match status" value="1"/>
</dbReference>
<name>A0ABN8M3M1_9CNID</name>
<dbReference type="Proteomes" id="UP001159427">
    <property type="component" value="Unassembled WGS sequence"/>
</dbReference>
<evidence type="ECO:0000256" key="5">
    <source>
        <dbReference type="ARBA" id="ARBA00023242"/>
    </source>
</evidence>
<gene>
    <name evidence="9" type="ORF">PEVE_00021507</name>
</gene>
<dbReference type="Pfam" id="PF00751">
    <property type="entry name" value="DM"/>
    <property type="match status" value="1"/>
</dbReference>
<evidence type="ECO:0000259" key="8">
    <source>
        <dbReference type="PROSITE" id="PS50809"/>
    </source>
</evidence>
<organism evidence="9 10">
    <name type="scientific">Porites evermanni</name>
    <dbReference type="NCBI Taxonomy" id="104178"/>
    <lineage>
        <taxon>Eukaryota</taxon>
        <taxon>Metazoa</taxon>
        <taxon>Cnidaria</taxon>
        <taxon>Anthozoa</taxon>
        <taxon>Hexacorallia</taxon>
        <taxon>Scleractinia</taxon>
        <taxon>Fungiina</taxon>
        <taxon>Poritidae</taxon>
        <taxon>Porites</taxon>
    </lineage>
</organism>
<keyword evidence="10" id="KW-1185">Reference proteome</keyword>
<dbReference type="PANTHER" id="PTHR12322">
    <property type="entry name" value="DOUBLESEX AND MAB-3 RELATED TRANSCRIPTION FACTOR DMRT"/>
    <property type="match status" value="1"/>
</dbReference>
<dbReference type="InterPro" id="IPR001275">
    <property type="entry name" value="DM_DNA-bd"/>
</dbReference>
<evidence type="ECO:0000256" key="3">
    <source>
        <dbReference type="ARBA" id="ARBA00022833"/>
    </source>
</evidence>
<keyword evidence="4 6" id="KW-0238">DNA-binding</keyword>
<evidence type="ECO:0000313" key="9">
    <source>
        <dbReference type="EMBL" id="CAH3024071.1"/>
    </source>
</evidence>
<feature type="region of interest" description="Disordered" evidence="7">
    <location>
        <begin position="199"/>
        <end position="284"/>
    </location>
</feature>
<dbReference type="InterPro" id="IPR026607">
    <property type="entry name" value="DMRT"/>
</dbReference>
<feature type="DNA-binding region" description="DM" evidence="6">
    <location>
        <begin position="82"/>
        <end position="129"/>
    </location>
</feature>
<feature type="non-terminal residue" evidence="9">
    <location>
        <position position="1"/>
    </location>
</feature>
<dbReference type="PANTHER" id="PTHR12322:SF53">
    <property type="entry name" value="DOUBLESEX-MAB RELATED 11E"/>
    <property type="match status" value="1"/>
</dbReference>
<evidence type="ECO:0000256" key="7">
    <source>
        <dbReference type="SAM" id="MobiDB-lite"/>
    </source>
</evidence>
<evidence type="ECO:0000313" key="10">
    <source>
        <dbReference type="Proteomes" id="UP001159427"/>
    </source>
</evidence>
<dbReference type="PROSITE" id="PS40000">
    <property type="entry name" value="DM_1"/>
    <property type="match status" value="1"/>
</dbReference>
<keyword evidence="3 6" id="KW-0862">Zinc</keyword>
<dbReference type="SUPFAM" id="SSF82927">
    <property type="entry name" value="Cysteine-rich DNA binding domain, (DM domain)"/>
    <property type="match status" value="1"/>
</dbReference>
<dbReference type="Gene3D" id="4.10.1040.10">
    <property type="entry name" value="DM DNA-binding domain"/>
    <property type="match status" value="1"/>
</dbReference>
<dbReference type="EMBL" id="CALNXI010000288">
    <property type="protein sequence ID" value="CAH3024071.1"/>
    <property type="molecule type" value="Genomic_DNA"/>
</dbReference>
<dbReference type="Pfam" id="PF03474">
    <property type="entry name" value="DMA"/>
    <property type="match status" value="1"/>
</dbReference>
<dbReference type="InterPro" id="IPR005173">
    <property type="entry name" value="DMA"/>
</dbReference>
<sequence>LSTIPGLTKLPHLEDIRYSQSMRSATAALMTMSSTGRVFSGDRVLLRNDREKTPILNEKNAAMSENLRIEQDVIRPVSAPRCARCRNHGQTAYLKGHKRYCPWRECTCSKCSLIIERQRLMAAQVALKREDSEVPPAGFRNVVSAVESTCAVPYRSPPRMSDALPTVICPTAVQVDVNNNTAPNECADISTAEVKTCRTSLSPPKGLKRSFSQVESSFPSPPEAGDDSVFYDSDGTNGESNGDIGEFEQPTNQDKQKEAFRSGSDDEGKEHLESPGNQVSNYRGKLPPLELLTRLFPTQKRGVLELILKGCHGDVLRVIECVLPSHEKALASLKTTETLHYSPGIHSSYIAHQARSPYQGPMRAGHYPIYGSPPGYSYPMMEYLHAPKYSLGANCTAADQEHAYNVASSKDQTNVVGKVCCECSAKCSPSSNFCSSCGKCFKET</sequence>
<evidence type="ECO:0000256" key="6">
    <source>
        <dbReference type="PROSITE-ProRule" id="PRU00070"/>
    </source>
</evidence>
<evidence type="ECO:0000256" key="2">
    <source>
        <dbReference type="ARBA" id="ARBA00022723"/>
    </source>
</evidence>
<proteinExistence type="inferred from homology"/>